<feature type="coiled-coil region" evidence="1">
    <location>
        <begin position="4"/>
        <end position="31"/>
    </location>
</feature>
<dbReference type="STRING" id="1340429.A0A2G4SM49"/>
<dbReference type="AlphaFoldDB" id="A0A2G4SM49"/>
<evidence type="ECO:0000256" key="2">
    <source>
        <dbReference type="SAM" id="MobiDB-lite"/>
    </source>
</evidence>
<dbReference type="RefSeq" id="XP_023463566.1">
    <property type="nucleotide sequence ID" value="XM_023610220.1"/>
</dbReference>
<name>A0A2G4SM49_RHIZD</name>
<organism evidence="3 4">
    <name type="scientific">Rhizopus microsporus ATCC 52813</name>
    <dbReference type="NCBI Taxonomy" id="1340429"/>
    <lineage>
        <taxon>Eukaryota</taxon>
        <taxon>Fungi</taxon>
        <taxon>Fungi incertae sedis</taxon>
        <taxon>Mucoromycota</taxon>
        <taxon>Mucoromycotina</taxon>
        <taxon>Mucoromycetes</taxon>
        <taxon>Mucorales</taxon>
        <taxon>Mucorineae</taxon>
        <taxon>Rhizopodaceae</taxon>
        <taxon>Rhizopus</taxon>
    </lineage>
</organism>
<feature type="region of interest" description="Disordered" evidence="2">
    <location>
        <begin position="40"/>
        <end position="99"/>
    </location>
</feature>
<keyword evidence="1" id="KW-0175">Coiled coil</keyword>
<dbReference type="GeneID" id="35441210"/>
<dbReference type="EMBL" id="KZ303856">
    <property type="protein sequence ID" value="PHZ09858.1"/>
    <property type="molecule type" value="Genomic_DNA"/>
</dbReference>
<keyword evidence="4" id="KW-1185">Reference proteome</keyword>
<proteinExistence type="predicted"/>
<accession>A0A2G4SM49</accession>
<feature type="compositionally biased region" description="Polar residues" evidence="2">
    <location>
        <begin position="56"/>
        <end position="65"/>
    </location>
</feature>
<gene>
    <name evidence="3" type="ORF">RHIMIDRAFT_245582</name>
</gene>
<evidence type="ECO:0000313" key="4">
    <source>
        <dbReference type="Proteomes" id="UP000242254"/>
    </source>
</evidence>
<sequence length="287" mass="32495">MPTSKQLQAELSAAKAEIARLQQQSVSLHERLAQVFLATELPATKPSAPTRPPQSPWQRQLSQKRPSLPDSELSPPTKIARPAATKPLPSQAAAARTFSPPSANQNFKYLYVPAQHPIPISQLRSQLRRLQINSSRVLDIHYPDHHLVVLLIHNDYESDLCSQPNKFTITVRNEYDPLDPANLRDTACSKWSYQGRVDYAFGAFTNRLICAIRRIRAPVERAVARFLRKAFLAPMRFLKFSITIDCILNLFASTFFTLDHKRVLLVSITDLLISPGWSFIALNRTFN</sequence>
<protein>
    <submittedName>
        <fullName evidence="3">Uncharacterized protein</fullName>
    </submittedName>
</protein>
<dbReference type="Proteomes" id="UP000242254">
    <property type="component" value="Unassembled WGS sequence"/>
</dbReference>
<reference evidence="3 4" key="1">
    <citation type="journal article" date="2016" name="Proc. Natl. Acad. Sci. U.S.A.">
        <title>Lipid metabolic changes in an early divergent fungus govern the establishment of a mutualistic symbiosis with endobacteria.</title>
        <authorList>
            <person name="Lastovetsky O.A."/>
            <person name="Gaspar M.L."/>
            <person name="Mondo S.J."/>
            <person name="LaButti K.M."/>
            <person name="Sandor L."/>
            <person name="Grigoriev I.V."/>
            <person name="Henry S.A."/>
            <person name="Pawlowska T.E."/>
        </authorList>
    </citation>
    <scope>NUCLEOTIDE SEQUENCE [LARGE SCALE GENOMIC DNA]</scope>
    <source>
        <strain evidence="3 4">ATCC 52813</strain>
    </source>
</reference>
<evidence type="ECO:0000256" key="1">
    <source>
        <dbReference type="SAM" id="Coils"/>
    </source>
</evidence>
<evidence type="ECO:0000313" key="3">
    <source>
        <dbReference type="EMBL" id="PHZ09858.1"/>
    </source>
</evidence>